<organism evidence="1 2">
    <name type="scientific">Aurantimicrobium minutum</name>
    <dbReference type="NCBI Taxonomy" id="708131"/>
    <lineage>
        <taxon>Bacteria</taxon>
        <taxon>Bacillati</taxon>
        <taxon>Actinomycetota</taxon>
        <taxon>Actinomycetes</taxon>
        <taxon>Micrococcales</taxon>
        <taxon>Microbacteriaceae</taxon>
        <taxon>Aurantimicrobium</taxon>
    </lineage>
</organism>
<evidence type="ECO:0000313" key="2">
    <source>
        <dbReference type="Proteomes" id="UP000243847"/>
    </source>
</evidence>
<gene>
    <name evidence="1" type="ORF">AUMI_113570</name>
</gene>
<accession>A0A173LYG4</accession>
<name>A0A173LYG4_9MICO</name>
<dbReference type="KEGG" id="amin:AUMI_113570"/>
<sequence>MLRDNLVQFARVAKWQTRWLQVPVPARAWGFKSPLAHEQTPGVMPGVLPLKTRISLEKIGSFSGRELKESS</sequence>
<reference evidence="1 2" key="1">
    <citation type="journal article" date="2016" name="Genome Announc.">
        <title>Complete Genome Sequence of Aurantimicrobium minutum Type Strain KNCT, a Planktonic Ultramicrobacterium Isolated from River Water.</title>
        <authorList>
            <person name="Nakai R."/>
            <person name="Fujisawa T."/>
            <person name="Nakamura Y."/>
            <person name="Nishide H."/>
            <person name="Uchiyama I."/>
            <person name="Baba T."/>
            <person name="Toyoda A."/>
            <person name="Fujiyama A."/>
            <person name="Naganuma T."/>
            <person name="Niki H."/>
        </authorList>
    </citation>
    <scope>NUCLEOTIDE SEQUENCE [LARGE SCALE GENOMIC DNA]</scope>
    <source>
        <strain evidence="1 2">KNC</strain>
    </source>
</reference>
<proteinExistence type="predicted"/>
<dbReference type="AlphaFoldDB" id="A0A173LYG4"/>
<protein>
    <submittedName>
        <fullName evidence="1">Uncharacterized protein</fullName>
    </submittedName>
</protein>
<dbReference type="Proteomes" id="UP000243847">
    <property type="component" value="Chromosome sequence1"/>
</dbReference>
<evidence type="ECO:0000313" key="1">
    <source>
        <dbReference type="EMBL" id="BAU99899.1"/>
    </source>
</evidence>
<dbReference type="EMBL" id="AP017457">
    <property type="protein sequence ID" value="BAU99899.1"/>
    <property type="molecule type" value="Genomic_DNA"/>
</dbReference>